<organism evidence="5 6">
    <name type="scientific">Ophiophagus hannah</name>
    <name type="common">King cobra</name>
    <name type="synonym">Naja hannah</name>
    <dbReference type="NCBI Taxonomy" id="8665"/>
    <lineage>
        <taxon>Eukaryota</taxon>
        <taxon>Metazoa</taxon>
        <taxon>Chordata</taxon>
        <taxon>Craniata</taxon>
        <taxon>Vertebrata</taxon>
        <taxon>Euteleostomi</taxon>
        <taxon>Lepidosauria</taxon>
        <taxon>Squamata</taxon>
        <taxon>Bifurcata</taxon>
        <taxon>Unidentata</taxon>
        <taxon>Episquamata</taxon>
        <taxon>Toxicofera</taxon>
        <taxon>Serpentes</taxon>
        <taxon>Colubroidea</taxon>
        <taxon>Elapidae</taxon>
        <taxon>Elapinae</taxon>
        <taxon>Ophiophagus</taxon>
    </lineage>
</organism>
<dbReference type="EMBL" id="AZIM01003729">
    <property type="protein sequence ID" value="ETE61668.1"/>
    <property type="molecule type" value="Genomic_DNA"/>
</dbReference>
<sequence length="157" mass="16944">MDGESPCGEDYECLPTNASLYTHMTAGAVAGILEHTVMYPVDSVKVGRGTSGVRVVCGESSGVNFNAGFTNSFHRILEVAVRAGHCRVEFSVRGIRCTLASGPQDMVLEVLVSYILKTGYGAWVVAFCIRNYFLGLLSGFFSAVEPNLAQLQKLRTL</sequence>
<evidence type="ECO:0000256" key="3">
    <source>
        <dbReference type="ARBA" id="ARBA00022692"/>
    </source>
</evidence>
<evidence type="ECO:0000256" key="2">
    <source>
        <dbReference type="ARBA" id="ARBA00006375"/>
    </source>
</evidence>
<evidence type="ECO:0000256" key="1">
    <source>
        <dbReference type="ARBA" id="ARBA00004141"/>
    </source>
</evidence>
<keyword evidence="3" id="KW-0812">Transmembrane</keyword>
<dbReference type="SUPFAM" id="SSF103506">
    <property type="entry name" value="Mitochondrial carrier"/>
    <property type="match status" value="1"/>
</dbReference>
<comment type="subcellular location">
    <subcellularLocation>
        <location evidence="1">Membrane</location>
        <topology evidence="1">Multi-pass membrane protein</topology>
    </subcellularLocation>
</comment>
<feature type="non-terminal residue" evidence="5">
    <location>
        <position position="1"/>
    </location>
</feature>
<evidence type="ECO:0000313" key="5">
    <source>
        <dbReference type="EMBL" id="ETE61668.1"/>
    </source>
</evidence>
<gene>
    <name evidence="5" type="ORF">L345_12580</name>
</gene>
<dbReference type="InterPro" id="IPR018108">
    <property type="entry name" value="MCP_transmembrane"/>
</dbReference>
<comment type="caution">
    <text evidence="5">The sequence shown here is derived from an EMBL/GenBank/DDBJ whole genome shotgun (WGS) entry which is preliminary data.</text>
</comment>
<dbReference type="Gene3D" id="1.50.40.10">
    <property type="entry name" value="Mitochondrial carrier domain"/>
    <property type="match status" value="1"/>
</dbReference>
<protein>
    <submittedName>
        <fullName evidence="5">Uncharacterized protein</fullName>
    </submittedName>
</protein>
<dbReference type="OrthoDB" id="43906at2759"/>
<evidence type="ECO:0000313" key="6">
    <source>
        <dbReference type="Proteomes" id="UP000018936"/>
    </source>
</evidence>
<evidence type="ECO:0000256" key="4">
    <source>
        <dbReference type="ARBA" id="ARBA00023136"/>
    </source>
</evidence>
<name>V8NJ40_OPHHA</name>
<keyword evidence="6" id="KW-1185">Reference proteome</keyword>
<proteinExistence type="inferred from homology"/>
<accession>V8NJ40</accession>
<dbReference type="GO" id="GO:0016020">
    <property type="term" value="C:membrane"/>
    <property type="evidence" value="ECO:0007669"/>
    <property type="project" value="UniProtKB-SubCell"/>
</dbReference>
<reference evidence="5 6" key="1">
    <citation type="journal article" date="2013" name="Proc. Natl. Acad. Sci. U.S.A.">
        <title>The king cobra genome reveals dynamic gene evolution and adaptation in the snake venom system.</title>
        <authorList>
            <person name="Vonk F.J."/>
            <person name="Casewell N.R."/>
            <person name="Henkel C.V."/>
            <person name="Heimberg A.M."/>
            <person name="Jansen H.J."/>
            <person name="McCleary R.J."/>
            <person name="Kerkkamp H.M."/>
            <person name="Vos R.A."/>
            <person name="Guerreiro I."/>
            <person name="Calvete J.J."/>
            <person name="Wuster W."/>
            <person name="Woods A.E."/>
            <person name="Logan J.M."/>
            <person name="Harrison R.A."/>
            <person name="Castoe T.A."/>
            <person name="de Koning A.P."/>
            <person name="Pollock D.D."/>
            <person name="Yandell M."/>
            <person name="Calderon D."/>
            <person name="Renjifo C."/>
            <person name="Currier R.B."/>
            <person name="Salgado D."/>
            <person name="Pla D."/>
            <person name="Sanz L."/>
            <person name="Hyder A.S."/>
            <person name="Ribeiro J.M."/>
            <person name="Arntzen J.W."/>
            <person name="van den Thillart G.E."/>
            <person name="Boetzer M."/>
            <person name="Pirovano W."/>
            <person name="Dirks R.P."/>
            <person name="Spaink H.P."/>
            <person name="Duboule D."/>
            <person name="McGlinn E."/>
            <person name="Kini R.M."/>
            <person name="Richardson M.K."/>
        </authorList>
    </citation>
    <scope>NUCLEOTIDE SEQUENCE</scope>
    <source>
        <tissue evidence="5">Blood</tissue>
    </source>
</reference>
<dbReference type="AlphaFoldDB" id="V8NJ40"/>
<comment type="similarity">
    <text evidence="2">Belongs to the mitochondrial carrier (TC 2.A.29) family.</text>
</comment>
<dbReference type="InterPro" id="IPR023395">
    <property type="entry name" value="MCP_dom_sf"/>
</dbReference>
<dbReference type="Proteomes" id="UP000018936">
    <property type="component" value="Unassembled WGS sequence"/>
</dbReference>
<keyword evidence="4" id="KW-0472">Membrane</keyword>
<dbReference type="Pfam" id="PF00153">
    <property type="entry name" value="Mito_carr"/>
    <property type="match status" value="1"/>
</dbReference>